<feature type="transmembrane region" description="Helical" evidence="6">
    <location>
        <begin position="264"/>
        <end position="281"/>
    </location>
</feature>
<sequence>MPKLVAFLPRSLWLLFLLCASALAAPLDLSRSASSLTVPVNSDFLFVDQPLSDPQQLPGHAWQPWSGRTLHLIGETRQLWLRVPLQLSTEVDWRLLSEWPQMGQIQAWLRQGEQFQPLPRLERQRYPTFALPPGSGAVELLIAVQYPDISLVPLRLLPEAELQGWREQTNLWLGAFFGLGLAVILFNLLLWLATRGAEFLWYVLFQLAVYSFEAIRFGLLVPYLGESEHGRAFVFSAGLAFLLGNMFAARLLQIPELHPGHWRWYRALFAVLSLYVALLATPWSQPLLWSAMPVACFGAVVPVLMALLYARQARVYLRFYSLAWGLLILGTLVLNLNLVGLLPMSWLSTYGQLIGLSIEAVLLSFVLGARMNDLQRERAQIAAELISLKQEANQRLQQEVEEKTRALNQALAELQRVNVGLAERAITDQLTGLYNRRHFDEMLVKALNRASREGSWLSLALLDIDHFKSFNDRYGHLVGDACLQQVAAALRPAQQRPDDLLARYGGEEFALLLPLSQPEGAAQVLEQVRLAVQALDFRVDGAAVPVRISVGIASWQGNAAGLNPQALIEQADQQLYKAKETGRNRVRAIRLDAEASDL</sequence>
<name>A0A6I4KR48_9PSED</name>
<dbReference type="Pfam" id="PF00990">
    <property type="entry name" value="GGDEF"/>
    <property type="match status" value="1"/>
</dbReference>
<dbReference type="SMART" id="SM00267">
    <property type="entry name" value="GGDEF"/>
    <property type="match status" value="1"/>
</dbReference>
<dbReference type="SUPFAM" id="SSF55073">
    <property type="entry name" value="Nucleotide cyclase"/>
    <property type="match status" value="1"/>
</dbReference>
<dbReference type="GO" id="GO:1902201">
    <property type="term" value="P:negative regulation of bacterial-type flagellum-dependent cell motility"/>
    <property type="evidence" value="ECO:0007669"/>
    <property type="project" value="TreeGrafter"/>
</dbReference>
<evidence type="ECO:0000256" key="2">
    <source>
        <dbReference type="ARBA" id="ARBA00004533"/>
    </source>
</evidence>
<evidence type="ECO:0000256" key="7">
    <source>
        <dbReference type="SAM" id="SignalP"/>
    </source>
</evidence>
<dbReference type="EMBL" id="WKJZ01000001">
    <property type="protein sequence ID" value="MVW74547.1"/>
    <property type="molecule type" value="Genomic_DNA"/>
</dbReference>
<evidence type="ECO:0000256" key="5">
    <source>
        <dbReference type="SAM" id="Coils"/>
    </source>
</evidence>
<evidence type="ECO:0000256" key="1">
    <source>
        <dbReference type="ARBA" id="ARBA00001946"/>
    </source>
</evidence>
<feature type="chain" id="PRO_5026241934" description="diguanylate cyclase" evidence="7">
    <location>
        <begin position="25"/>
        <end position="598"/>
    </location>
</feature>
<comment type="catalytic activity">
    <reaction evidence="4">
        <text>2 GTP = 3',3'-c-di-GMP + 2 diphosphate</text>
        <dbReference type="Rhea" id="RHEA:24898"/>
        <dbReference type="ChEBI" id="CHEBI:33019"/>
        <dbReference type="ChEBI" id="CHEBI:37565"/>
        <dbReference type="ChEBI" id="CHEBI:58805"/>
        <dbReference type="EC" id="2.7.7.65"/>
    </reaction>
</comment>
<dbReference type="GO" id="GO:0043709">
    <property type="term" value="P:cell adhesion involved in single-species biofilm formation"/>
    <property type="evidence" value="ECO:0007669"/>
    <property type="project" value="TreeGrafter"/>
</dbReference>
<feature type="transmembrane region" description="Helical" evidence="6">
    <location>
        <begin position="232"/>
        <end position="252"/>
    </location>
</feature>
<feature type="transmembrane region" description="Helical" evidence="6">
    <location>
        <begin position="287"/>
        <end position="310"/>
    </location>
</feature>
<keyword evidence="6" id="KW-0812">Transmembrane</keyword>
<gene>
    <name evidence="9" type="ORF">GJV18_04385</name>
</gene>
<dbReference type="CDD" id="cd01949">
    <property type="entry name" value="GGDEF"/>
    <property type="match status" value="1"/>
</dbReference>
<dbReference type="GO" id="GO:0005886">
    <property type="term" value="C:plasma membrane"/>
    <property type="evidence" value="ECO:0007669"/>
    <property type="project" value="UniProtKB-SubCell"/>
</dbReference>
<keyword evidence="5" id="KW-0175">Coiled coil</keyword>
<dbReference type="RefSeq" id="WP_160343493.1">
    <property type="nucleotide sequence ID" value="NZ_WKJZ01000001.1"/>
</dbReference>
<evidence type="ECO:0000256" key="6">
    <source>
        <dbReference type="SAM" id="Phobius"/>
    </source>
</evidence>
<dbReference type="InterPro" id="IPR029787">
    <property type="entry name" value="Nucleotide_cyclase"/>
</dbReference>
<dbReference type="Pfam" id="PF07695">
    <property type="entry name" value="7TMR-DISM_7TM"/>
    <property type="match status" value="1"/>
</dbReference>
<dbReference type="AlphaFoldDB" id="A0A6I4KR48"/>
<feature type="transmembrane region" description="Helical" evidence="6">
    <location>
        <begin position="171"/>
        <end position="192"/>
    </location>
</feature>
<dbReference type="PANTHER" id="PTHR45138:SF9">
    <property type="entry name" value="DIGUANYLATE CYCLASE DGCM-RELATED"/>
    <property type="match status" value="1"/>
</dbReference>
<feature type="domain" description="GGDEF" evidence="8">
    <location>
        <begin position="455"/>
        <end position="591"/>
    </location>
</feature>
<comment type="subcellular location">
    <subcellularLocation>
        <location evidence="2">Cell inner membrane</location>
    </subcellularLocation>
</comment>
<proteinExistence type="predicted"/>
<comment type="caution">
    <text evidence="9">The sequence shown here is derived from an EMBL/GenBank/DDBJ whole genome shotgun (WGS) entry which is preliminary data.</text>
</comment>
<keyword evidence="6" id="KW-0472">Membrane</keyword>
<dbReference type="PROSITE" id="PS50887">
    <property type="entry name" value="GGDEF"/>
    <property type="match status" value="1"/>
</dbReference>
<dbReference type="InterPro" id="IPR011623">
    <property type="entry name" value="7TMR_DISM_rcpt_extracell_dom1"/>
</dbReference>
<dbReference type="InterPro" id="IPR043128">
    <property type="entry name" value="Rev_trsase/Diguanyl_cyclase"/>
</dbReference>
<feature type="transmembrane region" description="Helical" evidence="6">
    <location>
        <begin position="350"/>
        <end position="369"/>
    </location>
</feature>
<dbReference type="NCBIfam" id="TIGR00254">
    <property type="entry name" value="GGDEF"/>
    <property type="match status" value="1"/>
</dbReference>
<feature type="coiled-coil region" evidence="5">
    <location>
        <begin position="371"/>
        <end position="417"/>
    </location>
</feature>
<evidence type="ECO:0000256" key="4">
    <source>
        <dbReference type="ARBA" id="ARBA00034247"/>
    </source>
</evidence>
<evidence type="ECO:0000313" key="9">
    <source>
        <dbReference type="EMBL" id="MVW74547.1"/>
    </source>
</evidence>
<dbReference type="Proteomes" id="UP000429555">
    <property type="component" value="Unassembled WGS sequence"/>
</dbReference>
<organism evidence="9 10">
    <name type="scientific">Pseudomonas xionganensis</name>
    <dbReference type="NCBI Taxonomy" id="2654845"/>
    <lineage>
        <taxon>Bacteria</taxon>
        <taxon>Pseudomonadati</taxon>
        <taxon>Pseudomonadota</taxon>
        <taxon>Gammaproteobacteria</taxon>
        <taxon>Pseudomonadales</taxon>
        <taxon>Pseudomonadaceae</taxon>
        <taxon>Pseudomonas</taxon>
    </lineage>
</organism>
<feature type="transmembrane region" description="Helical" evidence="6">
    <location>
        <begin position="199"/>
        <end position="220"/>
    </location>
</feature>
<dbReference type="EC" id="2.7.7.65" evidence="3"/>
<protein>
    <recommendedName>
        <fullName evidence="3">diguanylate cyclase</fullName>
        <ecNumber evidence="3">2.7.7.65</ecNumber>
    </recommendedName>
</protein>
<dbReference type="InterPro" id="IPR050469">
    <property type="entry name" value="Diguanylate_Cyclase"/>
</dbReference>
<feature type="signal peptide" evidence="7">
    <location>
        <begin position="1"/>
        <end position="24"/>
    </location>
</feature>
<accession>A0A6I4KR48</accession>
<evidence type="ECO:0000256" key="3">
    <source>
        <dbReference type="ARBA" id="ARBA00012528"/>
    </source>
</evidence>
<keyword evidence="6" id="KW-1133">Transmembrane helix</keyword>
<keyword evidence="7" id="KW-0732">Signal</keyword>
<dbReference type="InterPro" id="IPR000160">
    <property type="entry name" value="GGDEF_dom"/>
</dbReference>
<dbReference type="PANTHER" id="PTHR45138">
    <property type="entry name" value="REGULATORY COMPONENTS OF SENSORY TRANSDUCTION SYSTEM"/>
    <property type="match status" value="1"/>
</dbReference>
<dbReference type="FunFam" id="3.30.70.270:FF:000001">
    <property type="entry name" value="Diguanylate cyclase domain protein"/>
    <property type="match status" value="1"/>
</dbReference>
<evidence type="ECO:0000259" key="8">
    <source>
        <dbReference type="PROSITE" id="PS50887"/>
    </source>
</evidence>
<dbReference type="GO" id="GO:0052621">
    <property type="term" value="F:diguanylate cyclase activity"/>
    <property type="evidence" value="ECO:0007669"/>
    <property type="project" value="UniProtKB-EC"/>
</dbReference>
<reference evidence="9 10" key="1">
    <citation type="submission" date="2019-11" db="EMBL/GenBank/DDBJ databases">
        <title>Pseudomonas flavidum sp. nov., isolated from Baiyang Lake.</title>
        <authorList>
            <person name="Zhao Y."/>
        </authorList>
    </citation>
    <scope>NUCLEOTIDE SEQUENCE [LARGE SCALE GENOMIC DNA]</scope>
    <source>
        <strain evidence="10">R-22-3 w-18</strain>
    </source>
</reference>
<keyword evidence="10" id="KW-1185">Reference proteome</keyword>
<dbReference type="Gene3D" id="3.30.70.270">
    <property type="match status" value="1"/>
</dbReference>
<evidence type="ECO:0000313" key="10">
    <source>
        <dbReference type="Proteomes" id="UP000429555"/>
    </source>
</evidence>
<feature type="transmembrane region" description="Helical" evidence="6">
    <location>
        <begin position="322"/>
        <end position="344"/>
    </location>
</feature>
<comment type="cofactor">
    <cofactor evidence="1">
        <name>Mg(2+)</name>
        <dbReference type="ChEBI" id="CHEBI:18420"/>
    </cofactor>
</comment>